<dbReference type="OrthoDB" id="5963205at2"/>
<dbReference type="EMBL" id="SLWQ01000002">
    <property type="protein sequence ID" value="TCO41741.1"/>
    <property type="molecule type" value="Genomic_DNA"/>
</dbReference>
<evidence type="ECO:0008006" key="3">
    <source>
        <dbReference type="Google" id="ProtNLM"/>
    </source>
</evidence>
<evidence type="ECO:0000313" key="2">
    <source>
        <dbReference type="Proteomes" id="UP000294862"/>
    </source>
</evidence>
<comment type="caution">
    <text evidence="1">The sequence shown here is derived from an EMBL/GenBank/DDBJ whole genome shotgun (WGS) entry which is preliminary data.</text>
</comment>
<organism evidence="1 2">
    <name type="scientific">Dokdonella fugitiva</name>
    <dbReference type="NCBI Taxonomy" id="328517"/>
    <lineage>
        <taxon>Bacteria</taxon>
        <taxon>Pseudomonadati</taxon>
        <taxon>Pseudomonadota</taxon>
        <taxon>Gammaproteobacteria</taxon>
        <taxon>Lysobacterales</taxon>
        <taxon>Rhodanobacteraceae</taxon>
        <taxon>Dokdonella</taxon>
    </lineage>
</organism>
<proteinExistence type="predicted"/>
<dbReference type="RefSeq" id="WP_131994274.1">
    <property type="nucleotide sequence ID" value="NZ_JACGXM010000018.1"/>
</dbReference>
<name>A0A4R2IB68_9GAMM</name>
<dbReference type="Proteomes" id="UP000294862">
    <property type="component" value="Unassembled WGS sequence"/>
</dbReference>
<accession>A0A4R2IB68</accession>
<keyword evidence="2" id="KW-1185">Reference proteome</keyword>
<protein>
    <recommendedName>
        <fullName evidence="3">AsnC-like helix-turn-helix protein</fullName>
    </recommendedName>
</protein>
<evidence type="ECO:0000313" key="1">
    <source>
        <dbReference type="EMBL" id="TCO41741.1"/>
    </source>
</evidence>
<sequence>MSSPIASSGRWTVVATVEVDARASFVLRLPTEAAGYRMTQRAAAPNGYAWVDVLVDLSNGMAHVADVVRKVLTELSESGVDGFRVVTGAHFLAVGSRA</sequence>
<reference evidence="1 2" key="1">
    <citation type="journal article" date="2015" name="Stand. Genomic Sci.">
        <title>Genomic Encyclopedia of Bacterial and Archaeal Type Strains, Phase III: the genomes of soil and plant-associated and newly described type strains.</title>
        <authorList>
            <person name="Whitman W.B."/>
            <person name="Woyke T."/>
            <person name="Klenk H.P."/>
            <person name="Zhou Y."/>
            <person name="Lilburn T.G."/>
            <person name="Beck B.J."/>
            <person name="De Vos P."/>
            <person name="Vandamme P."/>
            <person name="Eisen J.A."/>
            <person name="Garrity G."/>
            <person name="Hugenholtz P."/>
            <person name="Kyrpides N.C."/>
        </authorList>
    </citation>
    <scope>NUCLEOTIDE SEQUENCE [LARGE SCALE GENOMIC DNA]</scope>
    <source>
        <strain evidence="1 2">A3</strain>
    </source>
</reference>
<gene>
    <name evidence="1" type="ORF">EV148_10291</name>
</gene>
<dbReference type="AlphaFoldDB" id="A0A4R2IB68"/>